<dbReference type="Proteomes" id="UP000265663">
    <property type="component" value="Unassembled WGS sequence"/>
</dbReference>
<name>A0A3M7LZU6_9PLEO</name>
<reference evidence="1 2" key="1">
    <citation type="journal article" date="2014" name="PLoS ONE">
        <title>De novo Genome Assembly of the Fungal Plant Pathogen Pyrenophora semeniperda.</title>
        <authorList>
            <person name="Soliai M.M."/>
            <person name="Meyer S.E."/>
            <person name="Udall J.A."/>
            <person name="Elzinga D.E."/>
            <person name="Hermansen R.A."/>
            <person name="Bodily P.M."/>
            <person name="Hart A.A."/>
            <person name="Coleman C.E."/>
        </authorList>
    </citation>
    <scope>NUCLEOTIDE SEQUENCE [LARGE SCALE GENOMIC DNA]</scope>
    <source>
        <strain evidence="1 2">CCB06</strain>
        <tissue evidence="1">Mycelium</tissue>
    </source>
</reference>
<evidence type="ECO:0000313" key="1">
    <source>
        <dbReference type="EMBL" id="RMZ67680.1"/>
    </source>
</evidence>
<proteinExistence type="predicted"/>
<sequence length="105" mass="11283">MRHEEQTGGVQESSLHFGCLRHEVGSGGWHGCVEARPSSSIYNYSTSVTAVGNPISESQTPIPEAPAQHPVDLTPVYSCRTKSPCLKIRNMDRESTAASASGVLR</sequence>
<accession>A0A3M7LZU6</accession>
<organism evidence="1 2">
    <name type="scientific">Pyrenophora seminiperda CCB06</name>
    <dbReference type="NCBI Taxonomy" id="1302712"/>
    <lineage>
        <taxon>Eukaryota</taxon>
        <taxon>Fungi</taxon>
        <taxon>Dikarya</taxon>
        <taxon>Ascomycota</taxon>
        <taxon>Pezizomycotina</taxon>
        <taxon>Dothideomycetes</taxon>
        <taxon>Pleosporomycetidae</taxon>
        <taxon>Pleosporales</taxon>
        <taxon>Pleosporineae</taxon>
        <taxon>Pleosporaceae</taxon>
        <taxon>Pyrenophora</taxon>
    </lineage>
</organism>
<evidence type="ECO:0000313" key="2">
    <source>
        <dbReference type="Proteomes" id="UP000265663"/>
    </source>
</evidence>
<gene>
    <name evidence="1" type="ORF">GMOD_00001640</name>
</gene>
<protein>
    <submittedName>
        <fullName evidence="1">Uncharacterized protein</fullName>
    </submittedName>
</protein>
<dbReference type="EMBL" id="KE747810">
    <property type="protein sequence ID" value="RMZ67680.1"/>
    <property type="molecule type" value="Genomic_DNA"/>
</dbReference>
<dbReference type="AlphaFoldDB" id="A0A3M7LZU6"/>
<keyword evidence="2" id="KW-1185">Reference proteome</keyword>